<organism evidence="1 2">
    <name type="scientific">Streptococcus suis</name>
    <dbReference type="NCBI Taxonomy" id="1307"/>
    <lineage>
        <taxon>Bacteria</taxon>
        <taxon>Bacillati</taxon>
        <taxon>Bacillota</taxon>
        <taxon>Bacilli</taxon>
        <taxon>Lactobacillales</taxon>
        <taxon>Streptococcaceae</taxon>
        <taxon>Streptococcus</taxon>
    </lineage>
</organism>
<sequence>MTKTVTDRGNLFDAKLLTDLINKVKGKSSLAKLSPQKPIPFNGTKEFIFTLDSDIDVVAENGKKTHGGLTLEPIKIVPIKIEYGARVSDEFLYASEEEKVDILKGFNDGFAKKLARGIDLMAFHGINPRTKIASEVIGNNHFDSKVTQTVTATQNADADIETAVNMIQGAEGIVTGIAIDTQFSTALAKVTNGENGPKMYPELAWGANPDTINGLKSDINVTVGFGTTDPKDLAIVGDFENMFKWGYAKEVPFEVIKYGDPDNSGKDLKGYNQVYLRAEAYVGWGIMDGNSFARIIKTGG</sequence>
<evidence type="ECO:0000313" key="1">
    <source>
        <dbReference type="EMBL" id="CYX62353.1"/>
    </source>
</evidence>
<dbReference type="RefSeq" id="WP_044776324.1">
    <property type="nucleotide sequence ID" value="NZ_CEKE01000021.1"/>
</dbReference>
<accession>A0AB33UBC4</accession>
<gene>
    <name evidence="1" type="primary">pp142</name>
    <name evidence="1" type="ORF">ERS132521_01497</name>
</gene>
<proteinExistence type="predicted"/>
<name>A0AB33UBC4_STRSU</name>
<dbReference type="AlphaFoldDB" id="A0AB33UBC4"/>
<dbReference type="Proteomes" id="UP000072353">
    <property type="component" value="Unassembled WGS sequence"/>
</dbReference>
<dbReference type="EMBL" id="FILL01000013">
    <property type="protein sequence ID" value="CYX62353.1"/>
    <property type="molecule type" value="Genomic_DNA"/>
</dbReference>
<dbReference type="SUPFAM" id="SSF56563">
    <property type="entry name" value="Major capsid protein gp5"/>
    <property type="match status" value="1"/>
</dbReference>
<comment type="caution">
    <text evidence="1">The sequence shown here is derived from an EMBL/GenBank/DDBJ whole genome shotgun (WGS) entry which is preliminary data.</text>
</comment>
<evidence type="ECO:0000313" key="2">
    <source>
        <dbReference type="Proteomes" id="UP000072353"/>
    </source>
</evidence>
<protein>
    <submittedName>
        <fullName evidence="1">Phage, major head protein</fullName>
    </submittedName>
</protein>
<reference evidence="1 2" key="1">
    <citation type="submission" date="2016-02" db="EMBL/GenBank/DDBJ databases">
        <authorList>
            <consortium name="Pathogen Informatics"/>
        </authorList>
    </citation>
    <scope>NUCLEOTIDE SEQUENCE [LARGE SCALE GENOMIC DNA]</scope>
    <source>
        <strain evidence="1 2">SS975</strain>
    </source>
</reference>